<dbReference type="PANTHER" id="PTHR11722">
    <property type="entry name" value="60S RIBOSOMAL PROTEIN L13"/>
    <property type="match status" value="1"/>
</dbReference>
<evidence type="ECO:0000256" key="3">
    <source>
        <dbReference type="ARBA" id="ARBA00023274"/>
    </source>
</evidence>
<evidence type="ECO:0000256" key="2">
    <source>
        <dbReference type="ARBA" id="ARBA00022980"/>
    </source>
</evidence>
<dbReference type="PROSITE" id="PS01104">
    <property type="entry name" value="RIBOSOMAL_L13E"/>
    <property type="match status" value="1"/>
</dbReference>
<evidence type="ECO:0000256" key="5">
    <source>
        <dbReference type="SAM" id="SignalP"/>
    </source>
</evidence>
<dbReference type="GO" id="GO:0003723">
    <property type="term" value="F:RNA binding"/>
    <property type="evidence" value="ECO:0007669"/>
    <property type="project" value="TreeGrafter"/>
</dbReference>
<dbReference type="HAMAP" id="MF_00499">
    <property type="entry name" value="Ribosomal_eL13"/>
    <property type="match status" value="1"/>
</dbReference>
<evidence type="ECO:0000313" key="6">
    <source>
        <dbReference type="EMBL" id="KCV72344.1"/>
    </source>
</evidence>
<keyword evidence="7" id="KW-1185">Reference proteome</keyword>
<dbReference type="eggNOG" id="KOG3295">
    <property type="taxonomic scope" value="Eukaryota"/>
</dbReference>
<name>A0A058ZD81_FONAL</name>
<proteinExistence type="inferred from homology"/>
<dbReference type="Pfam" id="PF01294">
    <property type="entry name" value="Ribosomal_L13e"/>
    <property type="match status" value="1"/>
</dbReference>
<dbReference type="InterPro" id="IPR001380">
    <property type="entry name" value="Ribosomal_eL13"/>
</dbReference>
<keyword evidence="3 4" id="KW-0687">Ribonucleoprotein</keyword>
<evidence type="ECO:0000256" key="4">
    <source>
        <dbReference type="RuleBase" id="RU000572"/>
    </source>
</evidence>
<dbReference type="STRING" id="691883.A0A058ZD81"/>
<evidence type="ECO:0000256" key="1">
    <source>
        <dbReference type="ARBA" id="ARBA00005640"/>
    </source>
</evidence>
<dbReference type="GO" id="GO:0006412">
    <property type="term" value="P:translation"/>
    <property type="evidence" value="ECO:0007669"/>
    <property type="project" value="InterPro"/>
</dbReference>
<feature type="signal peptide" evidence="5">
    <location>
        <begin position="1"/>
        <end position="16"/>
    </location>
</feature>
<dbReference type="OrthoDB" id="10264538at2759"/>
<dbReference type="GeneID" id="20526463"/>
<accession>A0A058ZD81</accession>
<dbReference type="GO" id="GO:0003735">
    <property type="term" value="F:structural constituent of ribosome"/>
    <property type="evidence" value="ECO:0007669"/>
    <property type="project" value="InterPro"/>
</dbReference>
<protein>
    <recommendedName>
        <fullName evidence="4">60S ribosomal protein L13</fullName>
    </recommendedName>
</protein>
<sequence length="358" mass="39389">MAMPRRVRLLVRSAWAGPVCVCVCARAPSHHAWARAYGVLLPLFAHREPPGGAAGAMCVFLRAWECACAHMGPFLHPGRHASDASSPRRHPMHVSLVGGRALSVRHVPPFMGAPPPFISHLPLRPITIFCPLLTPFPSSLFASHAPPSPDTMVKGNHIIPGSHFRKHWFRNVKTWFDQPGQKKARRVARAQKAIAIAPRPVAGLLRPAVHCQTQKYNAKVRLGRGFTLEELKLAGVCKRKALSIGIAVDHRRKNRSQESLDANVARLKAYKEKLIVFPKNATKATNEDLKNAVQFTGPLFPLEKKPAVAVTTVPVDTLKTSTNVFLLQGQLRRSVKFGGMRAKSAADKAAKQELLNRK</sequence>
<dbReference type="EMBL" id="KB932202">
    <property type="protein sequence ID" value="KCV72344.1"/>
    <property type="molecule type" value="Genomic_DNA"/>
</dbReference>
<organism evidence="6">
    <name type="scientific">Fonticula alba</name>
    <name type="common">Slime mold</name>
    <dbReference type="NCBI Taxonomy" id="691883"/>
    <lineage>
        <taxon>Eukaryota</taxon>
        <taxon>Rotosphaerida</taxon>
        <taxon>Fonticulaceae</taxon>
        <taxon>Fonticula</taxon>
    </lineage>
</organism>
<keyword evidence="2 4" id="KW-0689">Ribosomal protein</keyword>
<feature type="chain" id="PRO_5001566349" description="60S ribosomal protein L13" evidence="5">
    <location>
        <begin position="17"/>
        <end position="358"/>
    </location>
</feature>
<dbReference type="PANTHER" id="PTHR11722:SF0">
    <property type="entry name" value="LARGE RIBOSOMAL SUBUNIT PROTEIN EL13"/>
    <property type="match status" value="1"/>
</dbReference>
<reference evidence="6" key="1">
    <citation type="submission" date="2013-04" db="EMBL/GenBank/DDBJ databases">
        <title>The Genome Sequence of Fonticula alba ATCC 38817.</title>
        <authorList>
            <consortium name="The Broad Institute Genomics Platform"/>
            <person name="Russ C."/>
            <person name="Cuomo C."/>
            <person name="Burger G."/>
            <person name="Gray M.W."/>
            <person name="Holland P.W.H."/>
            <person name="King N."/>
            <person name="Lang F.B.F."/>
            <person name="Roger A.J."/>
            <person name="Ruiz-Trillo I."/>
            <person name="Brown M."/>
            <person name="Walker B."/>
            <person name="Young S."/>
            <person name="Zeng Q."/>
            <person name="Gargeya S."/>
            <person name="Fitzgerald M."/>
            <person name="Haas B."/>
            <person name="Abouelleil A."/>
            <person name="Allen A.W."/>
            <person name="Alvarado L."/>
            <person name="Arachchi H.M."/>
            <person name="Berlin A.M."/>
            <person name="Chapman S.B."/>
            <person name="Gainer-Dewar J."/>
            <person name="Goldberg J."/>
            <person name="Griggs A."/>
            <person name="Gujja S."/>
            <person name="Hansen M."/>
            <person name="Howarth C."/>
            <person name="Imamovic A."/>
            <person name="Ireland A."/>
            <person name="Larimer J."/>
            <person name="McCowan C."/>
            <person name="Murphy C."/>
            <person name="Pearson M."/>
            <person name="Poon T.W."/>
            <person name="Priest M."/>
            <person name="Roberts A."/>
            <person name="Saif S."/>
            <person name="Shea T."/>
            <person name="Sisk P."/>
            <person name="Sykes S."/>
            <person name="Wortman J."/>
            <person name="Nusbaum C."/>
            <person name="Birren B."/>
        </authorList>
    </citation>
    <scope>NUCLEOTIDE SEQUENCE [LARGE SCALE GENOMIC DNA]</scope>
    <source>
        <strain evidence="6">ATCC 38817</strain>
    </source>
</reference>
<keyword evidence="5" id="KW-0732">Signal</keyword>
<dbReference type="AlphaFoldDB" id="A0A058ZD81"/>
<dbReference type="RefSeq" id="XP_009493923.1">
    <property type="nucleotide sequence ID" value="XM_009495648.1"/>
</dbReference>
<comment type="similarity">
    <text evidence="1 4">Belongs to the eukaryotic ribosomal protein eL13 family.</text>
</comment>
<dbReference type="Proteomes" id="UP000030693">
    <property type="component" value="Unassembled WGS sequence"/>
</dbReference>
<evidence type="ECO:0000313" key="7">
    <source>
        <dbReference type="Proteomes" id="UP000030693"/>
    </source>
</evidence>
<gene>
    <name evidence="6" type="ORF">H696_01738</name>
</gene>
<dbReference type="InterPro" id="IPR018256">
    <property type="entry name" value="Ribosomal_eL13_CS"/>
</dbReference>
<dbReference type="GO" id="GO:0022625">
    <property type="term" value="C:cytosolic large ribosomal subunit"/>
    <property type="evidence" value="ECO:0007669"/>
    <property type="project" value="TreeGrafter"/>
</dbReference>